<dbReference type="KEGG" id="orz:FNH13_01040"/>
<accession>A0A516G6D6</accession>
<dbReference type="OrthoDB" id="9036115at2"/>
<dbReference type="Pfam" id="PF06527">
    <property type="entry name" value="TniQ"/>
    <property type="match status" value="1"/>
</dbReference>
<dbReference type="InterPro" id="IPR009492">
    <property type="entry name" value="TniQ"/>
</dbReference>
<dbReference type="Proteomes" id="UP000315395">
    <property type="component" value="Chromosome"/>
</dbReference>
<evidence type="ECO:0000259" key="2">
    <source>
        <dbReference type="Pfam" id="PF06527"/>
    </source>
</evidence>
<feature type="compositionally biased region" description="Low complexity" evidence="1">
    <location>
        <begin position="19"/>
        <end position="32"/>
    </location>
</feature>
<feature type="compositionally biased region" description="Basic residues" evidence="1">
    <location>
        <begin position="7"/>
        <end position="18"/>
    </location>
</feature>
<protein>
    <submittedName>
        <fullName evidence="3">TniQ family protein</fullName>
    </submittedName>
</protein>
<feature type="compositionally biased region" description="Basic residues" evidence="1">
    <location>
        <begin position="45"/>
        <end position="56"/>
    </location>
</feature>
<evidence type="ECO:0000313" key="4">
    <source>
        <dbReference type="Proteomes" id="UP000315395"/>
    </source>
</evidence>
<feature type="domain" description="TniQ" evidence="2">
    <location>
        <begin position="68"/>
        <end position="203"/>
    </location>
</feature>
<proteinExistence type="predicted"/>
<feature type="region of interest" description="Disordered" evidence="1">
    <location>
        <begin position="1"/>
        <end position="64"/>
    </location>
</feature>
<organism evidence="3 4">
    <name type="scientific">Ornithinimicrobium ciconiae</name>
    <dbReference type="NCBI Taxonomy" id="2594265"/>
    <lineage>
        <taxon>Bacteria</taxon>
        <taxon>Bacillati</taxon>
        <taxon>Actinomycetota</taxon>
        <taxon>Actinomycetes</taxon>
        <taxon>Micrococcales</taxon>
        <taxon>Ornithinimicrobiaceae</taxon>
        <taxon>Ornithinimicrobium</taxon>
    </lineage>
</organism>
<gene>
    <name evidence="3" type="ORF">FNH13_01040</name>
</gene>
<dbReference type="AlphaFoldDB" id="A0A516G6D6"/>
<keyword evidence="4" id="KW-1185">Reference proteome</keyword>
<evidence type="ECO:0000256" key="1">
    <source>
        <dbReference type="SAM" id="MobiDB-lite"/>
    </source>
</evidence>
<name>A0A516G6D6_9MICO</name>
<sequence length="608" mass="66120">MAGLGLRRPHRHLHRPSRRCGVPQGAAGPGVPRLAPPGRPDHPVHLRRPHHRRRCPRPPAGTGVSVLPVRITPRPGQALDSYLEHLASANQLTTAQLMALVSTVSGAPTRYLALAPDPALLATVAHLAHLNPVDLARTVLTSLPGVGDLDPGTRYGHRDLAAKGWVQLHGTQACPACLADHGAWSTTWRLPVMTTCTTHRRHLAVTCPGCRRPFRDGRSTQLRPVGADTTCGNPLGAGPRQQCTRDLTTIPTAVASPAQLHRQARTDTALTGRPVTVLGQQSEPAAYLADLRHLTVLLLHLATQDTTGHLADWTPSLQTETAARTSRRGPRWGIRPPTDPGLRAQALTTADQILNRPDRESGADQLSPWLAAIPTGTDSRLGWLADRTVMTPTLTGLLTAALAPYRRISHSLTAQTGGPMTNPRYIPQVLPLATYQEHLAADLTVTPLLGRTYITLCLARTTPGVTTWAHAAQTLHLTGEMGTRTARTCSARLTVDNPTFIDHLLQLGATLDTDVDYRTLEDHVRQCWANRDWPSDWPGADATGTKQANLITWAWTHLAHAHPDTSPAWGRQGRTRPGWQAYTRFEKTLTRQQQQTLTEEFAKAAAAR</sequence>
<dbReference type="EMBL" id="CP041616">
    <property type="protein sequence ID" value="QDO87079.1"/>
    <property type="molecule type" value="Genomic_DNA"/>
</dbReference>
<feature type="region of interest" description="Disordered" evidence="1">
    <location>
        <begin position="318"/>
        <end position="342"/>
    </location>
</feature>
<reference evidence="3 4" key="1">
    <citation type="submission" date="2019-07" db="EMBL/GenBank/DDBJ databases">
        <title>complete genome sequencing of Ornithinimicrobium sp. H23M54.</title>
        <authorList>
            <person name="Bae J.-W."/>
            <person name="Lee S.-Y."/>
        </authorList>
    </citation>
    <scope>NUCLEOTIDE SEQUENCE [LARGE SCALE GENOMIC DNA]</scope>
    <source>
        <strain evidence="3 4">H23M54</strain>
    </source>
</reference>
<evidence type="ECO:0000313" key="3">
    <source>
        <dbReference type="EMBL" id="QDO87079.1"/>
    </source>
</evidence>